<name>A0AAV7KJZ8_9METZ</name>
<dbReference type="AlphaFoldDB" id="A0AAV7KJZ8"/>
<evidence type="ECO:0000256" key="1">
    <source>
        <dbReference type="ARBA" id="ARBA00022737"/>
    </source>
</evidence>
<keyword evidence="5" id="KW-1185">Reference proteome</keyword>
<dbReference type="EMBL" id="JAKMXF010000014">
    <property type="protein sequence ID" value="KAI6661333.1"/>
    <property type="molecule type" value="Genomic_DNA"/>
</dbReference>
<evidence type="ECO:0000256" key="2">
    <source>
        <dbReference type="PROSITE-ProRule" id="PRU00504"/>
    </source>
</evidence>
<protein>
    <submittedName>
        <fullName evidence="4">E3 ubiquitin-protein ligase TRIM71-like</fullName>
    </submittedName>
</protein>
<feature type="repeat" description="NHL" evidence="2">
    <location>
        <begin position="241"/>
        <end position="285"/>
    </location>
</feature>
<dbReference type="GO" id="GO:0000209">
    <property type="term" value="P:protein polyubiquitination"/>
    <property type="evidence" value="ECO:0007669"/>
    <property type="project" value="TreeGrafter"/>
</dbReference>
<keyword evidence="3" id="KW-0175">Coiled coil</keyword>
<dbReference type="GO" id="GO:0043161">
    <property type="term" value="P:proteasome-mediated ubiquitin-dependent protein catabolic process"/>
    <property type="evidence" value="ECO:0007669"/>
    <property type="project" value="TreeGrafter"/>
</dbReference>
<evidence type="ECO:0000313" key="4">
    <source>
        <dbReference type="EMBL" id="KAI6661333.1"/>
    </source>
</evidence>
<proteinExistence type="predicted"/>
<dbReference type="InterPro" id="IPR001258">
    <property type="entry name" value="NHL_repeat"/>
</dbReference>
<sequence length="417" mass="47476">MASVLSTNFITQIKESRKKIRDCFKKSHEALQLRESILLSRIDQIEKDYNNKTQEVVALNKEMVQATETLSANKLAETHKQIRSIIETKITELTAETDSVIEFEWNNQFEADIEQLGSIKLNSQTNISPSRTFPPQVKPVVPDYKAKQLPIAYCCNNSDKKAPGELNCPRGIAVHYKTGDIYIADYWNDRVQVFSSNGDYLFMFSEKMNKPIGICISRNKVFVTQLFGHCINKYELEGKLIKSVGSYGNGEAQFGGPHGLDVSDRNSNVYVCDCSNNRVQILTLELKFHSMLGIDLFKYPRDVKVTRDRVLVLDDSDPCMFVFNADHVLTNRLITRGGGKQTNAPWCFDIDIDYNMIMSDYSNHCVYVFNQEGEQIHKFGKEGQGIGEFYYPSGIALDNRGHIIVVCQKNTNCLQFF</sequence>
<gene>
    <name evidence="4" type="ORF">LOD99_10001</name>
</gene>
<dbReference type="InterPro" id="IPR050952">
    <property type="entry name" value="TRIM-NHL_E3_ligases"/>
</dbReference>
<dbReference type="GO" id="GO:0061630">
    <property type="term" value="F:ubiquitin protein ligase activity"/>
    <property type="evidence" value="ECO:0007669"/>
    <property type="project" value="TreeGrafter"/>
</dbReference>
<feature type="coiled-coil region" evidence="3">
    <location>
        <begin position="42"/>
        <end position="69"/>
    </location>
</feature>
<dbReference type="PROSITE" id="PS51125">
    <property type="entry name" value="NHL"/>
    <property type="match status" value="3"/>
</dbReference>
<dbReference type="GO" id="GO:0008270">
    <property type="term" value="F:zinc ion binding"/>
    <property type="evidence" value="ECO:0007669"/>
    <property type="project" value="UniProtKB-KW"/>
</dbReference>
<dbReference type="CDD" id="cd05819">
    <property type="entry name" value="NHL"/>
    <property type="match status" value="1"/>
</dbReference>
<dbReference type="InterPro" id="IPR011042">
    <property type="entry name" value="6-blade_b-propeller_TolB-like"/>
</dbReference>
<accession>A0AAV7KJZ8</accession>
<dbReference type="Pfam" id="PF17170">
    <property type="entry name" value="DUF5128"/>
    <property type="match status" value="1"/>
</dbReference>
<evidence type="ECO:0000256" key="3">
    <source>
        <dbReference type="SAM" id="Coils"/>
    </source>
</evidence>
<evidence type="ECO:0000313" key="5">
    <source>
        <dbReference type="Proteomes" id="UP001165289"/>
    </source>
</evidence>
<dbReference type="PANTHER" id="PTHR24104:SF25">
    <property type="entry name" value="PROTEIN LIN-41"/>
    <property type="match status" value="1"/>
</dbReference>
<keyword evidence="1" id="KW-0677">Repeat</keyword>
<feature type="repeat" description="NHL" evidence="2">
    <location>
        <begin position="376"/>
        <end position="417"/>
    </location>
</feature>
<dbReference type="Gene3D" id="2.120.10.30">
    <property type="entry name" value="TolB, C-terminal domain"/>
    <property type="match status" value="2"/>
</dbReference>
<organism evidence="4 5">
    <name type="scientific">Oopsacas minuta</name>
    <dbReference type="NCBI Taxonomy" id="111878"/>
    <lineage>
        <taxon>Eukaryota</taxon>
        <taxon>Metazoa</taxon>
        <taxon>Porifera</taxon>
        <taxon>Hexactinellida</taxon>
        <taxon>Hexasterophora</taxon>
        <taxon>Lyssacinosida</taxon>
        <taxon>Leucopsacidae</taxon>
        <taxon>Oopsacas</taxon>
    </lineage>
</organism>
<dbReference type="Proteomes" id="UP001165289">
    <property type="component" value="Unassembled WGS sequence"/>
</dbReference>
<comment type="caution">
    <text evidence="4">The sequence shown here is derived from an EMBL/GenBank/DDBJ whole genome shotgun (WGS) entry which is preliminary data.</text>
</comment>
<dbReference type="PANTHER" id="PTHR24104">
    <property type="entry name" value="E3 UBIQUITIN-PROTEIN LIGASE NHLRC1-RELATED"/>
    <property type="match status" value="1"/>
</dbReference>
<feature type="repeat" description="NHL" evidence="2">
    <location>
        <begin position="161"/>
        <end position="197"/>
    </location>
</feature>
<dbReference type="SUPFAM" id="SSF63829">
    <property type="entry name" value="Calcium-dependent phosphotriesterase"/>
    <property type="match status" value="1"/>
</dbReference>
<dbReference type="Pfam" id="PF01436">
    <property type="entry name" value="NHL"/>
    <property type="match status" value="2"/>
</dbReference>
<reference evidence="4 5" key="1">
    <citation type="journal article" date="2023" name="BMC Biol.">
        <title>The compact genome of the sponge Oopsacas minuta (Hexactinellida) is lacking key metazoan core genes.</title>
        <authorList>
            <person name="Santini S."/>
            <person name="Schenkelaars Q."/>
            <person name="Jourda C."/>
            <person name="Duchesne M."/>
            <person name="Belahbib H."/>
            <person name="Rocher C."/>
            <person name="Selva M."/>
            <person name="Riesgo A."/>
            <person name="Vervoort M."/>
            <person name="Leys S.P."/>
            <person name="Kodjabachian L."/>
            <person name="Le Bivic A."/>
            <person name="Borchiellini C."/>
            <person name="Claverie J.M."/>
            <person name="Renard E."/>
        </authorList>
    </citation>
    <scope>NUCLEOTIDE SEQUENCE [LARGE SCALE GENOMIC DNA]</scope>
    <source>
        <strain evidence="4">SPO-2</strain>
    </source>
</reference>